<protein>
    <submittedName>
        <fullName evidence="2">Uncharacterized protein</fullName>
    </submittedName>
</protein>
<evidence type="ECO:0000256" key="1">
    <source>
        <dbReference type="SAM" id="Coils"/>
    </source>
</evidence>
<organism evidence="2 3">
    <name type="scientific">Rhizopogon vinicolor AM-OR11-026</name>
    <dbReference type="NCBI Taxonomy" id="1314800"/>
    <lineage>
        <taxon>Eukaryota</taxon>
        <taxon>Fungi</taxon>
        <taxon>Dikarya</taxon>
        <taxon>Basidiomycota</taxon>
        <taxon>Agaricomycotina</taxon>
        <taxon>Agaricomycetes</taxon>
        <taxon>Agaricomycetidae</taxon>
        <taxon>Boletales</taxon>
        <taxon>Suillineae</taxon>
        <taxon>Rhizopogonaceae</taxon>
        <taxon>Rhizopogon</taxon>
    </lineage>
</organism>
<reference evidence="2 3" key="1">
    <citation type="submission" date="2016-06" db="EMBL/GenBank/DDBJ databases">
        <title>Comparative genomics of the ectomycorrhizal sister species Rhizopogon vinicolor and Rhizopogon vesiculosus (Basidiomycota: Boletales) reveals a divergence of the mating type B locus.</title>
        <authorList>
            <consortium name="DOE Joint Genome Institute"/>
            <person name="Mujic A.B."/>
            <person name="Kuo A."/>
            <person name="Tritt A."/>
            <person name="Lipzen A."/>
            <person name="Chen C."/>
            <person name="Johnson J."/>
            <person name="Sharma A."/>
            <person name="Barry K."/>
            <person name="Grigoriev I.V."/>
            <person name="Spatafora J.W."/>
        </authorList>
    </citation>
    <scope>NUCLEOTIDE SEQUENCE [LARGE SCALE GENOMIC DNA]</scope>
    <source>
        <strain evidence="2 3">AM-OR11-026</strain>
    </source>
</reference>
<keyword evidence="1" id="KW-0175">Coiled coil</keyword>
<dbReference type="EMBL" id="KV448122">
    <property type="protein sequence ID" value="OAX44774.1"/>
    <property type="molecule type" value="Genomic_DNA"/>
</dbReference>
<keyword evidence="3" id="KW-1185">Reference proteome</keyword>
<feature type="coiled-coil region" evidence="1">
    <location>
        <begin position="57"/>
        <end position="120"/>
    </location>
</feature>
<dbReference type="Proteomes" id="UP000092154">
    <property type="component" value="Unassembled WGS sequence"/>
</dbReference>
<dbReference type="AlphaFoldDB" id="A0A1B7NIZ4"/>
<gene>
    <name evidence="2" type="ORF">K503DRAFT_3736</name>
</gene>
<accession>A0A1B7NIZ4</accession>
<evidence type="ECO:0000313" key="2">
    <source>
        <dbReference type="EMBL" id="OAX44774.1"/>
    </source>
</evidence>
<dbReference type="InParanoid" id="A0A1B7NIZ4"/>
<proteinExistence type="predicted"/>
<name>A0A1B7NIZ4_9AGAM</name>
<dbReference type="OrthoDB" id="2879738at2759"/>
<sequence length="136" mass="15331">MDTVMDPELAAEMVKLLGQELKIARSQLREQRLGTPASDAISTGIYLQREEALRVEVVALKAENSSLHANISRLQDEMTSVPIKTEDRHSDLVAQYEASIDAIQRELADAIREKNMANLDKVCWARHHNACQFFPD</sequence>
<evidence type="ECO:0000313" key="3">
    <source>
        <dbReference type="Proteomes" id="UP000092154"/>
    </source>
</evidence>